<protein>
    <submittedName>
        <fullName evidence="8">TonB-dependent receptor</fullName>
    </submittedName>
</protein>
<keyword evidence="4" id="KW-0798">TonB box</keyword>
<feature type="chain" id="PRO_5005288387" evidence="5">
    <location>
        <begin position="22"/>
        <end position="1102"/>
    </location>
</feature>
<dbReference type="RefSeq" id="WP_048507193.1">
    <property type="nucleotide sequence ID" value="NZ_LFND01000004.1"/>
</dbReference>
<evidence type="ECO:0000256" key="2">
    <source>
        <dbReference type="ARBA" id="ARBA00023136"/>
    </source>
</evidence>
<keyword evidence="3" id="KW-0998">Cell outer membrane</keyword>
<keyword evidence="8" id="KW-0675">Receptor</keyword>
<dbReference type="InterPro" id="IPR012910">
    <property type="entry name" value="Plug_dom"/>
</dbReference>
<evidence type="ECO:0000313" key="9">
    <source>
        <dbReference type="Proteomes" id="UP000036261"/>
    </source>
</evidence>
<dbReference type="PANTHER" id="PTHR40980:SF4">
    <property type="entry name" value="TONB-DEPENDENT RECEPTOR-LIKE BETA-BARREL DOMAIN-CONTAINING PROTEIN"/>
    <property type="match status" value="1"/>
</dbReference>
<dbReference type="PANTHER" id="PTHR40980">
    <property type="entry name" value="PLUG DOMAIN-CONTAINING PROTEIN"/>
    <property type="match status" value="1"/>
</dbReference>
<dbReference type="Pfam" id="PF13620">
    <property type="entry name" value="CarboxypepD_reg"/>
    <property type="match status" value="1"/>
</dbReference>
<dbReference type="Pfam" id="PF07715">
    <property type="entry name" value="Plug"/>
    <property type="match status" value="1"/>
</dbReference>
<dbReference type="Gene3D" id="2.60.40.1120">
    <property type="entry name" value="Carboxypeptidase-like, regulatory domain"/>
    <property type="match status" value="1"/>
</dbReference>
<evidence type="ECO:0000256" key="3">
    <source>
        <dbReference type="ARBA" id="ARBA00023237"/>
    </source>
</evidence>
<dbReference type="Gene3D" id="2.40.170.20">
    <property type="entry name" value="TonB-dependent receptor, beta-barrel domain"/>
    <property type="match status" value="1"/>
</dbReference>
<evidence type="ECO:0000259" key="6">
    <source>
        <dbReference type="Pfam" id="PF00593"/>
    </source>
</evidence>
<comment type="similarity">
    <text evidence="4">Belongs to the TonB-dependent receptor family.</text>
</comment>
<dbReference type="OrthoDB" id="9768470at2"/>
<dbReference type="GO" id="GO:0009279">
    <property type="term" value="C:cell outer membrane"/>
    <property type="evidence" value="ECO:0007669"/>
    <property type="project" value="UniProtKB-SubCell"/>
</dbReference>
<keyword evidence="2 4" id="KW-0472">Membrane</keyword>
<keyword evidence="5" id="KW-0732">Signal</keyword>
<evidence type="ECO:0000256" key="5">
    <source>
        <dbReference type="SAM" id="SignalP"/>
    </source>
</evidence>
<dbReference type="EMBL" id="LFND01000004">
    <property type="protein sequence ID" value="KMQ62953.1"/>
    <property type="molecule type" value="Genomic_DNA"/>
</dbReference>
<dbReference type="Gene3D" id="2.170.130.10">
    <property type="entry name" value="TonB-dependent receptor, plug domain"/>
    <property type="match status" value="1"/>
</dbReference>
<sequence>MRRLKCGLTVAAVFFTVAAEAQELVQKVSFSVPASRPLIEVLEDFAGKTGMRLAYSKTDIRELKVKGVKCENTSVNNCLKDITSGLPVAFRLRGDLISIKYEGTGLSVTGDGRISGKIVDEVGNPVAGAEITVARKTVITDNNGDFVVDLPSGMYTLTVKAPKYSPLRVEKLAVSNNETNTVSFAMKEASDKITDIREVVITGTRKADTQAGLLAQQKKAAQMSDGISAEQIAKTPDNDVGGTLKRVTGITTIDNKYVVVRSMGERWNTAAMDGINLPSTEAYNQNFSFDIIPTAMVESIIVSKTATPDMNASFAGGYVEVRTKDIPNENFTTVSVGTSYNDQSAFKEFLTRKQGKYDYFGYDDGTRDFPKGMEATDWNNPLFFEQSKRFTNDNFTTFRTKADMGSNLQLALGRTFAFKNNNKWGFAGAFTVRNEQNKLDIDHTGRGNWLDTTAPYDPNWQANGTPPIVFYNFKNKGASYNYNSTVAGMLNFGLQLGKNRISFRNSYTHIYDNTLTRVTGWNEYTGGSGMAANAEASYNYFYYGIIPNNNPAQIKDLDKPYTDNTNYPIYQTLLQNKLEGNHKIGNAEINWFAARTGVKSDTKDYTQYLSLYDFIGSEILTYHRIYNSGANFYRGYIANKETDYNYGASLKWNMDAGDFKNDIKAGYAGVIKNNTNQQEKFFLRVDENRDVPNNEKNFITMYGSLAQWFDGSKYVPGGIGWQTRPLYKNDKYEGKVTQNAFYVMFDNRWRNKFRLVWGVRAEYFKYDLISQQIDLTDSQNVNKAPIDDQPWQWMPSVNFTYSPTNKINVRLAYNKTVIRPQFNERTGLPYFDPVANGLIYNTEMTSSVVNNYDFKFEWFPGLGEIFSAGLYYKDIDRPIEREGRLSNEGNLFLYNGNSKNAKLKGLEVEVRKNLGFIADGSLLEKLFVSGNFTYNTTKVIAFKDQYKTGENAETYEVERPLYGQTPYAYNLGLTFDGNRFGASFLYNAKGDQYITVGYDYNGEEIQRPYAVADAQLSYKFLRNRNLELKLNVRNLFNRVKEFYNNFNSYSVPNGSGGSTISTDREAWQLLPGATDKYDKDIDKITFRAYSGRIFGLSVNYTF</sequence>
<dbReference type="PATRIC" id="fig|558151.6.peg.2839"/>
<dbReference type="InterPro" id="IPR008969">
    <property type="entry name" value="CarboxyPept-like_regulatory"/>
</dbReference>
<feature type="signal peptide" evidence="5">
    <location>
        <begin position="1"/>
        <end position="21"/>
    </location>
</feature>
<feature type="domain" description="TonB-dependent receptor plug" evidence="7">
    <location>
        <begin position="217"/>
        <end position="317"/>
    </location>
</feature>
<name>A0A0J7I974_9FLAO</name>
<dbReference type="InterPro" id="IPR000531">
    <property type="entry name" value="Beta-barrel_TonB"/>
</dbReference>
<gene>
    <name evidence="8" type="ORF">ACM46_13425</name>
</gene>
<evidence type="ECO:0000259" key="7">
    <source>
        <dbReference type="Pfam" id="PF07715"/>
    </source>
</evidence>
<accession>A0A0J7I974</accession>
<comment type="subcellular location">
    <subcellularLocation>
        <location evidence="1 4">Cell outer membrane</location>
    </subcellularLocation>
</comment>
<proteinExistence type="inferred from homology"/>
<keyword evidence="9" id="KW-1185">Reference proteome</keyword>
<dbReference type="Proteomes" id="UP000036261">
    <property type="component" value="Unassembled WGS sequence"/>
</dbReference>
<evidence type="ECO:0000256" key="1">
    <source>
        <dbReference type="ARBA" id="ARBA00004442"/>
    </source>
</evidence>
<dbReference type="STRING" id="558151.ACM46_13425"/>
<comment type="caution">
    <text evidence="8">The sequence shown here is derived from an EMBL/GenBank/DDBJ whole genome shotgun (WGS) entry which is preliminary data.</text>
</comment>
<dbReference type="Pfam" id="PF00593">
    <property type="entry name" value="TonB_dep_Rec_b-barrel"/>
    <property type="match status" value="1"/>
</dbReference>
<reference evidence="8 9" key="1">
    <citation type="journal article" date="2013" name="Int. J. Syst. Evol. Microbiol.">
        <title>Chryseobacterium angstadtii sp. nov., isolated from a newt tank.</title>
        <authorList>
            <person name="Kirk K.E."/>
            <person name="Hoffman J.A."/>
            <person name="Smith K.A."/>
            <person name="Strahan B.L."/>
            <person name="Failor K.C."/>
            <person name="Krebs J.E."/>
            <person name="Gale A.N."/>
            <person name="Do T.D."/>
            <person name="Sontag T.C."/>
            <person name="Batties A.M."/>
            <person name="Mistiszyn K."/>
            <person name="Newman J.D."/>
        </authorList>
    </citation>
    <scope>NUCLEOTIDE SEQUENCE [LARGE SCALE GENOMIC DNA]</scope>
    <source>
        <strain evidence="8 9">KM</strain>
    </source>
</reference>
<dbReference type="SUPFAM" id="SSF56935">
    <property type="entry name" value="Porins"/>
    <property type="match status" value="1"/>
</dbReference>
<dbReference type="InterPro" id="IPR036942">
    <property type="entry name" value="Beta-barrel_TonB_sf"/>
</dbReference>
<feature type="domain" description="TonB-dependent receptor-like beta-barrel" evidence="6">
    <location>
        <begin position="605"/>
        <end position="1035"/>
    </location>
</feature>
<evidence type="ECO:0000256" key="4">
    <source>
        <dbReference type="RuleBase" id="RU003357"/>
    </source>
</evidence>
<organism evidence="8 9">
    <name type="scientific">Chryseobacterium angstadtii</name>
    <dbReference type="NCBI Taxonomy" id="558151"/>
    <lineage>
        <taxon>Bacteria</taxon>
        <taxon>Pseudomonadati</taxon>
        <taxon>Bacteroidota</taxon>
        <taxon>Flavobacteriia</taxon>
        <taxon>Flavobacteriales</taxon>
        <taxon>Weeksellaceae</taxon>
        <taxon>Chryseobacterium group</taxon>
        <taxon>Chryseobacterium</taxon>
    </lineage>
</organism>
<dbReference type="InterPro" id="IPR037066">
    <property type="entry name" value="Plug_dom_sf"/>
</dbReference>
<dbReference type="SUPFAM" id="SSF49464">
    <property type="entry name" value="Carboxypeptidase regulatory domain-like"/>
    <property type="match status" value="1"/>
</dbReference>
<evidence type="ECO:0000313" key="8">
    <source>
        <dbReference type="EMBL" id="KMQ62953.1"/>
    </source>
</evidence>
<dbReference type="AlphaFoldDB" id="A0A0J7I974"/>